<dbReference type="GO" id="GO:0005829">
    <property type="term" value="C:cytosol"/>
    <property type="evidence" value="ECO:0007669"/>
    <property type="project" value="TreeGrafter"/>
</dbReference>
<dbReference type="InterPro" id="IPR003774">
    <property type="entry name" value="AlgH-like"/>
</dbReference>
<dbReference type="EMBL" id="FWFW01000013">
    <property type="protein sequence ID" value="SLN63504.1"/>
    <property type="molecule type" value="Genomic_DNA"/>
</dbReference>
<organism evidence="3 4">
    <name type="scientific">Pacificibacter marinus</name>
    <dbReference type="NCBI Taxonomy" id="658057"/>
    <lineage>
        <taxon>Bacteria</taxon>
        <taxon>Pseudomonadati</taxon>
        <taxon>Pseudomonadota</taxon>
        <taxon>Alphaproteobacteria</taxon>
        <taxon>Rhodobacterales</taxon>
        <taxon>Roseobacteraceae</taxon>
        <taxon>Pacificibacter</taxon>
    </lineage>
</organism>
<dbReference type="PANTHER" id="PTHR30327:SF1">
    <property type="entry name" value="UPF0301 PROTEIN YQGE"/>
    <property type="match status" value="1"/>
</dbReference>
<dbReference type="Gene3D" id="3.40.1740.10">
    <property type="entry name" value="VC0467-like"/>
    <property type="match status" value="1"/>
</dbReference>
<dbReference type="AlphaFoldDB" id="A0A1Y5TJL9"/>
<dbReference type="Pfam" id="PF02622">
    <property type="entry name" value="DUF179"/>
    <property type="match status" value="1"/>
</dbReference>
<evidence type="ECO:0000313" key="4">
    <source>
        <dbReference type="Proteomes" id="UP000193307"/>
    </source>
</evidence>
<dbReference type="RefSeq" id="WP_085850388.1">
    <property type="nucleotide sequence ID" value="NZ_FNZV01000013.1"/>
</dbReference>
<dbReference type="OrthoDB" id="9807486at2"/>
<dbReference type="NCBIfam" id="NF001268">
    <property type="entry name" value="PRK00228.1-4"/>
    <property type="match status" value="1"/>
</dbReference>
<comment type="similarity">
    <text evidence="1 2">Belongs to the UPF0301 (AlgH) family.</text>
</comment>
<accession>A0A1Y5TJL9</accession>
<proteinExistence type="inferred from homology"/>
<evidence type="ECO:0000313" key="3">
    <source>
        <dbReference type="EMBL" id="SLN63504.1"/>
    </source>
</evidence>
<reference evidence="3 4" key="1">
    <citation type="submission" date="2017-03" db="EMBL/GenBank/DDBJ databases">
        <authorList>
            <person name="Afonso C.L."/>
            <person name="Miller P.J."/>
            <person name="Scott M.A."/>
            <person name="Spackman E."/>
            <person name="Goraichik I."/>
            <person name="Dimitrov K.M."/>
            <person name="Suarez D.L."/>
            <person name="Swayne D.E."/>
        </authorList>
    </citation>
    <scope>NUCLEOTIDE SEQUENCE [LARGE SCALE GENOMIC DNA]</scope>
    <source>
        <strain evidence="3 4">CECT 7971</strain>
    </source>
</reference>
<name>A0A1Y5TJL9_9RHOB</name>
<dbReference type="HAMAP" id="MF_00758">
    <property type="entry name" value="UPF0301"/>
    <property type="match status" value="1"/>
</dbReference>
<protein>
    <recommendedName>
        <fullName evidence="2">UPF0301 protein PAM7971_03297</fullName>
    </recommendedName>
</protein>
<dbReference type="STRING" id="658057.SAMN04488032_11361"/>
<dbReference type="SUPFAM" id="SSF143456">
    <property type="entry name" value="VC0467-like"/>
    <property type="match status" value="1"/>
</dbReference>
<keyword evidence="4" id="KW-1185">Reference proteome</keyword>
<gene>
    <name evidence="3" type="ORF">PAM7971_03297</name>
</gene>
<dbReference type="Proteomes" id="UP000193307">
    <property type="component" value="Unassembled WGS sequence"/>
</dbReference>
<sequence>MVQQTSQTLTGKLLIAMPGMGDSRFDGGVIYMCAHSDEGSMGLIINKVSKEIAADDVFEQLEINQVDTMPKLDVCYGGPVEMARGFVLHSTDYTDGDASLPVDDGFAMTASRDILRDIAQGTGPKERLLCLGYAGWSPGQLDDEIAQNAWLTCDATRDIVFHSRSSEKWSAALKTLGVSAALLSAQAGRA</sequence>
<evidence type="ECO:0000256" key="1">
    <source>
        <dbReference type="ARBA" id="ARBA00009600"/>
    </source>
</evidence>
<evidence type="ECO:0000256" key="2">
    <source>
        <dbReference type="HAMAP-Rule" id="MF_00758"/>
    </source>
</evidence>
<dbReference type="PANTHER" id="PTHR30327">
    <property type="entry name" value="UNCHARACTERIZED PROTEIN YQGE"/>
    <property type="match status" value="1"/>
</dbReference>